<organism evidence="1 2">
    <name type="scientific">Panicum virgatum</name>
    <name type="common">Blackwell switchgrass</name>
    <dbReference type="NCBI Taxonomy" id="38727"/>
    <lineage>
        <taxon>Eukaryota</taxon>
        <taxon>Viridiplantae</taxon>
        <taxon>Streptophyta</taxon>
        <taxon>Embryophyta</taxon>
        <taxon>Tracheophyta</taxon>
        <taxon>Spermatophyta</taxon>
        <taxon>Magnoliopsida</taxon>
        <taxon>Liliopsida</taxon>
        <taxon>Poales</taxon>
        <taxon>Poaceae</taxon>
        <taxon>PACMAD clade</taxon>
        <taxon>Panicoideae</taxon>
        <taxon>Panicodae</taxon>
        <taxon>Paniceae</taxon>
        <taxon>Panicinae</taxon>
        <taxon>Panicum</taxon>
        <taxon>Panicum sect. Hiantes</taxon>
    </lineage>
</organism>
<evidence type="ECO:0000313" key="2">
    <source>
        <dbReference type="Proteomes" id="UP000823388"/>
    </source>
</evidence>
<accession>A0A8T0UUD9</accession>
<sequence length="90" mass="9968">MHRSCLLGIGCDAGFSVISFSWWMHLSFDWKVVIRSSFPLGQAWQRRQGAARAVFCTATVSLLHHINEAAAATTTRTRPRTLASSNNCTT</sequence>
<proteinExistence type="predicted"/>
<reference evidence="1" key="1">
    <citation type="submission" date="2020-05" db="EMBL/GenBank/DDBJ databases">
        <title>WGS assembly of Panicum virgatum.</title>
        <authorList>
            <person name="Lovell J.T."/>
            <person name="Jenkins J."/>
            <person name="Shu S."/>
            <person name="Juenger T.E."/>
            <person name="Schmutz J."/>
        </authorList>
    </citation>
    <scope>NUCLEOTIDE SEQUENCE</scope>
    <source>
        <strain evidence="1">AP13</strain>
    </source>
</reference>
<name>A0A8T0UUD9_PANVG</name>
<gene>
    <name evidence="1" type="ORF">PVAP13_3KG265857</name>
</gene>
<dbReference type="AlphaFoldDB" id="A0A8T0UUD9"/>
<protein>
    <submittedName>
        <fullName evidence="1">Uncharacterized protein</fullName>
    </submittedName>
</protein>
<comment type="caution">
    <text evidence="1">The sequence shown here is derived from an EMBL/GenBank/DDBJ whole genome shotgun (WGS) entry which is preliminary data.</text>
</comment>
<keyword evidence="2" id="KW-1185">Reference proteome</keyword>
<dbReference type="Proteomes" id="UP000823388">
    <property type="component" value="Chromosome 3K"/>
</dbReference>
<evidence type="ECO:0000313" key="1">
    <source>
        <dbReference type="EMBL" id="KAG2627932.1"/>
    </source>
</evidence>
<dbReference type="EMBL" id="CM029041">
    <property type="protein sequence ID" value="KAG2627932.1"/>
    <property type="molecule type" value="Genomic_DNA"/>
</dbReference>